<dbReference type="STRING" id="1619308.B5808_16855"/>
<evidence type="ECO:0000256" key="1">
    <source>
        <dbReference type="SAM" id="SignalP"/>
    </source>
</evidence>
<organism evidence="3 4">
    <name type="scientific">Cnuibacter physcomitrellae</name>
    <dbReference type="NCBI Taxonomy" id="1619308"/>
    <lineage>
        <taxon>Bacteria</taxon>
        <taxon>Bacillati</taxon>
        <taxon>Actinomycetota</taxon>
        <taxon>Actinomycetes</taxon>
        <taxon>Micrococcales</taxon>
        <taxon>Microbacteriaceae</taxon>
        <taxon>Cnuibacter</taxon>
    </lineage>
</organism>
<dbReference type="PROSITE" id="PS51257">
    <property type="entry name" value="PROKAR_LIPOPROTEIN"/>
    <property type="match status" value="1"/>
</dbReference>
<evidence type="ECO:0000313" key="3">
    <source>
        <dbReference type="EMBL" id="ARJ06705.1"/>
    </source>
</evidence>
<dbReference type="InterPro" id="IPR006626">
    <property type="entry name" value="PbH1"/>
</dbReference>
<protein>
    <recommendedName>
        <fullName evidence="2">Right handed beta helix domain-containing protein</fullName>
    </recommendedName>
</protein>
<feature type="domain" description="Right handed beta helix" evidence="2">
    <location>
        <begin position="102"/>
        <end position="236"/>
    </location>
</feature>
<dbReference type="SMART" id="SM00710">
    <property type="entry name" value="PbH1"/>
    <property type="match status" value="5"/>
</dbReference>
<feature type="chain" id="PRO_5039385932" description="Right handed beta helix domain-containing protein" evidence="1">
    <location>
        <begin position="25"/>
        <end position="334"/>
    </location>
</feature>
<dbReference type="RefSeq" id="WP_085020843.1">
    <property type="nucleotide sequence ID" value="NZ_BMHD01000001.1"/>
</dbReference>
<dbReference type="KEGG" id="cphy:B5808_16855"/>
<dbReference type="InterPro" id="IPR012334">
    <property type="entry name" value="Pectin_lyas_fold"/>
</dbReference>
<dbReference type="Proteomes" id="UP000192775">
    <property type="component" value="Chromosome"/>
</dbReference>
<dbReference type="Gene3D" id="2.160.20.10">
    <property type="entry name" value="Single-stranded right-handed beta-helix, Pectin lyase-like"/>
    <property type="match status" value="1"/>
</dbReference>
<feature type="signal peptide" evidence="1">
    <location>
        <begin position="1"/>
        <end position="24"/>
    </location>
</feature>
<reference evidence="3 4" key="1">
    <citation type="submission" date="2017-04" db="EMBL/GenBank/DDBJ databases">
        <authorList>
            <person name="Afonso C.L."/>
            <person name="Miller P.J."/>
            <person name="Scott M.A."/>
            <person name="Spackman E."/>
            <person name="Goraichik I."/>
            <person name="Dimitrov K.M."/>
            <person name="Suarez D.L."/>
            <person name="Swayne D.E."/>
        </authorList>
    </citation>
    <scope>NUCLEOTIDE SEQUENCE [LARGE SCALE GENOMIC DNA]</scope>
    <source>
        <strain evidence="4">XA(T)</strain>
    </source>
</reference>
<dbReference type="EMBL" id="CP020715">
    <property type="protein sequence ID" value="ARJ06705.1"/>
    <property type="molecule type" value="Genomic_DNA"/>
</dbReference>
<dbReference type="AlphaFoldDB" id="A0A1X9LNB2"/>
<dbReference type="Pfam" id="PF13229">
    <property type="entry name" value="Beta_helix"/>
    <property type="match status" value="1"/>
</dbReference>
<evidence type="ECO:0000259" key="2">
    <source>
        <dbReference type="Pfam" id="PF13229"/>
    </source>
</evidence>
<dbReference type="SUPFAM" id="SSF51126">
    <property type="entry name" value="Pectin lyase-like"/>
    <property type="match status" value="1"/>
</dbReference>
<accession>A0A1X9LNB2</accession>
<dbReference type="InterPro" id="IPR039448">
    <property type="entry name" value="Beta_helix"/>
</dbReference>
<dbReference type="InterPro" id="IPR011050">
    <property type="entry name" value="Pectin_lyase_fold/virulence"/>
</dbReference>
<keyword evidence="4" id="KW-1185">Reference proteome</keyword>
<keyword evidence="1" id="KW-0732">Signal</keyword>
<gene>
    <name evidence="3" type="ORF">B5808_16855</name>
</gene>
<evidence type="ECO:0000313" key="4">
    <source>
        <dbReference type="Proteomes" id="UP000192775"/>
    </source>
</evidence>
<sequence>MSRVWRVCAAAAGVALVAALSACAPGSPTPTAVAGCPDGHVVADAGALRSALAEATPGDVIVLAPGRYEGTFEATAAGSDAEPITLCGTADSVLDGGSTDRGYTLHLDGADHWTLTGFRVTGGMKGIMLDATSHATLSGLSVDGVGDEAIHLRAGSSDNLVESNDVSGTGHRRPEFGEGVYVGSAESNWCEISGCAPDASDRNRIVGNRIHDVTAEPIDVKEGTADGEVRGNELDGGGTTEADSLLDVKGDGWLITGNTGVRSPRDGAQVHSVVDGLGADNSFTANSFEVGEGGWAIAVDAPGSIRATTTVGCDNVALVGGAPDPSRLSSIPCR</sequence>
<name>A0A1X9LNB2_9MICO</name>
<proteinExistence type="predicted"/>